<dbReference type="OrthoDB" id="9992527at2759"/>
<evidence type="ECO:0000313" key="2">
    <source>
        <dbReference type="EMBL" id="ANZ75502.1"/>
    </source>
</evidence>
<name>A0A1B2JBY0_PICPA</name>
<reference evidence="2 3" key="1">
    <citation type="submission" date="2016-02" db="EMBL/GenBank/DDBJ databases">
        <title>Comparative genomic and transcriptomic foundation for Pichia pastoris.</title>
        <authorList>
            <person name="Love K.R."/>
            <person name="Shah K.A."/>
            <person name="Whittaker C.A."/>
            <person name="Wu J."/>
            <person name="Bartlett M.C."/>
            <person name="Ma D."/>
            <person name="Leeson R.L."/>
            <person name="Priest M."/>
            <person name="Young S.K."/>
            <person name="Love J.C."/>
        </authorList>
    </citation>
    <scope>NUCLEOTIDE SEQUENCE [LARGE SCALE GENOMIC DNA]</scope>
    <source>
        <strain evidence="2 3">ATCC 28485</strain>
    </source>
</reference>
<dbReference type="Gene3D" id="3.40.50.720">
    <property type="entry name" value="NAD(P)-binding Rossmann-like Domain"/>
    <property type="match status" value="1"/>
</dbReference>
<dbReference type="GO" id="GO:0016651">
    <property type="term" value="F:oxidoreductase activity, acting on NAD(P)H"/>
    <property type="evidence" value="ECO:0007669"/>
    <property type="project" value="InterPro"/>
</dbReference>
<dbReference type="Gene3D" id="3.90.180.10">
    <property type="entry name" value="Medium-chain alcohol dehydrogenases, catalytic domain"/>
    <property type="match status" value="1"/>
</dbReference>
<dbReference type="InterPro" id="IPR011032">
    <property type="entry name" value="GroES-like_sf"/>
</dbReference>
<dbReference type="InterPro" id="IPR020843">
    <property type="entry name" value="ER"/>
</dbReference>
<dbReference type="EMBL" id="CP014585">
    <property type="protein sequence ID" value="ANZ75502.1"/>
    <property type="molecule type" value="Genomic_DNA"/>
</dbReference>
<organism evidence="2 3">
    <name type="scientific">Komagataella pastoris</name>
    <name type="common">Yeast</name>
    <name type="synonym">Pichia pastoris</name>
    <dbReference type="NCBI Taxonomy" id="4922"/>
    <lineage>
        <taxon>Eukaryota</taxon>
        <taxon>Fungi</taxon>
        <taxon>Dikarya</taxon>
        <taxon>Ascomycota</taxon>
        <taxon>Saccharomycotina</taxon>
        <taxon>Pichiomycetes</taxon>
        <taxon>Pichiales</taxon>
        <taxon>Pichiaceae</taxon>
        <taxon>Komagataella</taxon>
    </lineage>
</organism>
<dbReference type="SUPFAM" id="SSF51735">
    <property type="entry name" value="NAD(P)-binding Rossmann-fold domains"/>
    <property type="match status" value="1"/>
</dbReference>
<dbReference type="InterPro" id="IPR036291">
    <property type="entry name" value="NAD(P)-bd_dom_sf"/>
</dbReference>
<proteinExistence type="predicted"/>
<gene>
    <name evidence="2" type="primary">YNL134C</name>
    <name evidence="2" type="ORF">ATY40_BA7502551</name>
</gene>
<dbReference type="SMART" id="SM00829">
    <property type="entry name" value="PKS_ER"/>
    <property type="match status" value="1"/>
</dbReference>
<dbReference type="PANTHER" id="PTHR45348">
    <property type="entry name" value="HYPOTHETICAL OXIDOREDUCTASE (EUROFUNG)"/>
    <property type="match status" value="1"/>
</dbReference>
<dbReference type="InterPro" id="IPR013149">
    <property type="entry name" value="ADH-like_C"/>
</dbReference>
<dbReference type="Pfam" id="PF00107">
    <property type="entry name" value="ADH_zinc_N"/>
    <property type="match status" value="1"/>
</dbReference>
<dbReference type="InterPro" id="IPR013154">
    <property type="entry name" value="ADH-like_N"/>
</dbReference>
<evidence type="ECO:0000313" key="3">
    <source>
        <dbReference type="Proteomes" id="UP000094565"/>
    </source>
</evidence>
<dbReference type="PANTHER" id="PTHR45348:SF2">
    <property type="entry name" value="ZINC-TYPE ALCOHOL DEHYDROGENASE-LIKE PROTEIN C2E1P3.01"/>
    <property type="match status" value="1"/>
</dbReference>
<dbReference type="CDD" id="cd08249">
    <property type="entry name" value="enoyl_reductase_like"/>
    <property type="match status" value="1"/>
</dbReference>
<sequence>MSSIPSTQKAVVLSSDPKNGPLFDIAEIPTITDLKDYQLLVHQKAFAANPTDWKHALFGWGVKGNVVGTDSSGVVVKVGPKVEGYNVGDHVSSFAHGGYQHHPTEGLFQEYAVVDSRWSLNYQKSLKSRSNDTIIPSGEIDSFEAAATITLGLVTIGSSFHHFFGLRENAPGNTSKYILILGGATATGFLAIQVAKKIYGLKVLATASKKNFEKLQAIGADKVFDYHDADVFDQIKTFAGEELTYAYLTAGDENLYKAAYEVLPEKAHSYLNNIQVFFPSALTNLGVELNKNVEVSSTLAYTTLGEDQHFPGFDFDADPGSKESHLAFWSYVSKYVHNGEIVPIDAKVLGNGLEHAEEAAGLLRDGKVSAQKLVFRP</sequence>
<feature type="domain" description="Enoyl reductase (ER)" evidence="1">
    <location>
        <begin position="20"/>
        <end position="375"/>
    </location>
</feature>
<keyword evidence="3" id="KW-1185">Reference proteome</keyword>
<dbReference type="SUPFAM" id="SSF50129">
    <property type="entry name" value="GroES-like"/>
    <property type="match status" value="1"/>
</dbReference>
<dbReference type="AlphaFoldDB" id="A0A1B2JBY0"/>
<dbReference type="InterPro" id="IPR047122">
    <property type="entry name" value="Trans-enoyl_RdTase-like"/>
</dbReference>
<protein>
    <submittedName>
        <fullName evidence="2">BA75_02551T0</fullName>
    </submittedName>
</protein>
<accession>A0A1B2JBY0</accession>
<dbReference type="Proteomes" id="UP000094565">
    <property type="component" value="Chromosome 2"/>
</dbReference>
<evidence type="ECO:0000259" key="1">
    <source>
        <dbReference type="SMART" id="SM00829"/>
    </source>
</evidence>
<dbReference type="Pfam" id="PF08240">
    <property type="entry name" value="ADH_N"/>
    <property type="match status" value="1"/>
</dbReference>